<feature type="compositionally biased region" description="Pro residues" evidence="4">
    <location>
        <begin position="46"/>
        <end position="55"/>
    </location>
</feature>
<evidence type="ECO:0000256" key="2">
    <source>
        <dbReference type="ARBA" id="ARBA00023022"/>
    </source>
</evidence>
<protein>
    <submittedName>
        <fullName evidence="7">S-type pyocin domain-containing protein</fullName>
    </submittedName>
</protein>
<dbReference type="InterPro" id="IPR036302">
    <property type="entry name" value="Pyosin/cloacin_T_dom_sf"/>
</dbReference>
<sequence>MTEGKDWQGHHCKVCYEKAKVKEAQRRKQKILEERRKRPEPKPEPPSEVPPPPKKAPSRLTRGCVFAKSCALPDGLIDHRGPGGFVPVESLQQYGAYAVLGTRSALSTTGIVLQWIGGSGTANALTSRLGGSLAAIAPPNVRVLVGVLMPDTTSADSAFYTSEQYAQLSQGNTRVRFNVKHLPDGALNVYGFYTGNKTEWQRVPVIAAEPLGDQLVADLGDGFKIIWTPATDPNEVLGIPALEGISLKPGIWVFPPTEQAHQILVNPVHPPDYQDAIIWFPNSGIQPIYISLSVLGSSYYPKPDFLPAFSDAKWAKSKTPIKGGGGLRPRWKSRDGTIYEWDFQHGAVEKYNKRGKHLGEFNHETGTQNKPADPTRKVEP</sequence>
<dbReference type="Pfam" id="PF09000">
    <property type="entry name" value="Cytotoxic"/>
    <property type="match status" value="1"/>
</dbReference>
<dbReference type="InterPro" id="IPR036725">
    <property type="entry name" value="ColE3_ribonuclease_sf"/>
</dbReference>
<evidence type="ECO:0000313" key="8">
    <source>
        <dbReference type="Proteomes" id="UP000681155"/>
    </source>
</evidence>
<reference evidence="7 8" key="1">
    <citation type="submission" date="2021-05" db="EMBL/GenBank/DDBJ databases">
        <title>Complete genome of the cytokinin-producing biocontrol strain Pseudomonas fluorescens G20-18.</title>
        <authorList>
            <person name="Nielsen T.K."/>
            <person name="Mekureyaw M.F."/>
            <person name="Hansen L.H."/>
            <person name="Nicolaisen M.H."/>
            <person name="Roitsch T.G."/>
            <person name="Hennessy R.C."/>
        </authorList>
    </citation>
    <scope>NUCLEOTIDE SEQUENCE [LARGE SCALE GENOMIC DNA]</scope>
    <source>
        <strain evidence="7 8">G20-18</strain>
    </source>
</reference>
<feature type="region of interest" description="Disordered" evidence="4">
    <location>
        <begin position="21"/>
        <end position="59"/>
    </location>
</feature>
<dbReference type="Pfam" id="PF06958">
    <property type="entry name" value="Pyocin_S"/>
    <property type="match status" value="1"/>
</dbReference>
<dbReference type="InterPro" id="IPR009105">
    <property type="entry name" value="Colicin_E3_ribonuclease"/>
</dbReference>
<dbReference type="InterPro" id="IPR016128">
    <property type="entry name" value="Pyosin/cloacin_T_dom"/>
</dbReference>
<name>A0ABX8EXA1_9PSED</name>
<dbReference type="EMBL" id="CP075566">
    <property type="protein sequence ID" value="QVW24346.1"/>
    <property type="molecule type" value="Genomic_DNA"/>
</dbReference>
<dbReference type="Proteomes" id="UP000681155">
    <property type="component" value="Chromosome"/>
</dbReference>
<feature type="compositionally biased region" description="Basic and acidic residues" evidence="4">
    <location>
        <begin position="21"/>
        <end position="45"/>
    </location>
</feature>
<keyword evidence="3" id="KW-0078">Bacteriocin</keyword>
<dbReference type="SUPFAM" id="SSF63840">
    <property type="entry name" value="Ribonuclease domain of colicin E3"/>
    <property type="match status" value="1"/>
</dbReference>
<evidence type="ECO:0000259" key="5">
    <source>
        <dbReference type="Pfam" id="PF06958"/>
    </source>
</evidence>
<organism evidence="7 8">
    <name type="scientific">Pseudomonas hormoni</name>
    <dbReference type="NCBI Taxonomy" id="3093767"/>
    <lineage>
        <taxon>Bacteria</taxon>
        <taxon>Pseudomonadati</taxon>
        <taxon>Pseudomonadota</taxon>
        <taxon>Gammaproteobacteria</taxon>
        <taxon>Pseudomonadales</taxon>
        <taxon>Pseudomonadaceae</taxon>
        <taxon>Pseudomonas</taxon>
    </lineage>
</organism>
<evidence type="ECO:0000259" key="6">
    <source>
        <dbReference type="Pfam" id="PF09000"/>
    </source>
</evidence>
<keyword evidence="8" id="KW-1185">Reference proteome</keyword>
<feature type="domain" description="Pyosin/cloacin translocation" evidence="5">
    <location>
        <begin position="163"/>
        <end position="290"/>
    </location>
</feature>
<evidence type="ECO:0000256" key="4">
    <source>
        <dbReference type="SAM" id="MobiDB-lite"/>
    </source>
</evidence>
<evidence type="ECO:0000256" key="3">
    <source>
        <dbReference type="ARBA" id="ARBA00023048"/>
    </source>
</evidence>
<evidence type="ECO:0000256" key="1">
    <source>
        <dbReference type="ARBA" id="ARBA00022529"/>
    </source>
</evidence>
<proteinExistence type="predicted"/>
<evidence type="ECO:0000313" key="7">
    <source>
        <dbReference type="EMBL" id="QVW24346.1"/>
    </source>
</evidence>
<feature type="domain" description="Colicin E3-like ribonuclease" evidence="6">
    <location>
        <begin position="301"/>
        <end position="379"/>
    </location>
</feature>
<dbReference type="RefSeq" id="WP_214380804.1">
    <property type="nucleotide sequence ID" value="NZ_CP075566.1"/>
</dbReference>
<keyword evidence="2" id="KW-0044">Antibiotic</keyword>
<accession>A0ABX8EXA1</accession>
<gene>
    <name evidence="7" type="ORF">KJF94_01810</name>
</gene>
<feature type="region of interest" description="Disordered" evidence="4">
    <location>
        <begin position="355"/>
        <end position="380"/>
    </location>
</feature>
<keyword evidence="1" id="KW-0929">Antimicrobial</keyword>
<dbReference type="SUPFAM" id="SSF69369">
    <property type="entry name" value="Cloacin translocation domain"/>
    <property type="match status" value="1"/>
</dbReference>
<dbReference type="Gene3D" id="3.10.380.10">
    <property type="entry name" value="Colicin E3-like ribonuclease domain"/>
    <property type="match status" value="1"/>
</dbReference>